<accession>A0A8X7CKA8</accession>
<sequence>MALNSVFIGGALQRPTYIKGEKVPKLKPPFFFVLGGAKILGFVFFCAPQALTFIRGFLNSNQWGVPNGFLPRFERIGRRLFKPAYPLGYSDFLFIWTQIFSWTLTIMTMELEPSYPYGKWNWPSSFPFNDKDPPTPVMPKNCEIYKLRTPKFSPFPNAKGAAGIEAPPVGEDDDP</sequence>
<feature type="transmembrane region" description="Helical" evidence="2">
    <location>
        <begin position="30"/>
        <end position="54"/>
    </location>
</feature>
<feature type="region of interest" description="Disordered" evidence="1">
    <location>
        <begin position="151"/>
        <end position="175"/>
    </location>
</feature>
<keyword evidence="2" id="KW-0812">Transmembrane</keyword>
<proteinExistence type="predicted"/>
<dbReference type="AlphaFoldDB" id="A0A8X7CKA8"/>
<evidence type="ECO:0000256" key="1">
    <source>
        <dbReference type="SAM" id="MobiDB-lite"/>
    </source>
</evidence>
<evidence type="ECO:0000313" key="3">
    <source>
        <dbReference type="EMBL" id="GFY70581.1"/>
    </source>
</evidence>
<keyword evidence="4" id="KW-1185">Reference proteome</keyword>
<keyword evidence="2" id="KW-1133">Transmembrane helix</keyword>
<comment type="caution">
    <text evidence="3">The sequence shown here is derived from an EMBL/GenBank/DDBJ whole genome shotgun (WGS) entry which is preliminary data.</text>
</comment>
<evidence type="ECO:0000313" key="4">
    <source>
        <dbReference type="Proteomes" id="UP000886998"/>
    </source>
</evidence>
<keyword evidence="2" id="KW-0472">Membrane</keyword>
<reference evidence="3" key="1">
    <citation type="submission" date="2020-08" db="EMBL/GenBank/DDBJ databases">
        <title>Multicomponent nature underlies the extraordinary mechanical properties of spider dragline silk.</title>
        <authorList>
            <person name="Kono N."/>
            <person name="Nakamura H."/>
            <person name="Mori M."/>
            <person name="Yoshida Y."/>
            <person name="Ohtoshi R."/>
            <person name="Malay A.D."/>
            <person name="Moran D.A.P."/>
            <person name="Tomita M."/>
            <person name="Numata K."/>
            <person name="Arakawa K."/>
        </authorList>
    </citation>
    <scope>NUCLEOTIDE SEQUENCE</scope>
</reference>
<evidence type="ECO:0000256" key="2">
    <source>
        <dbReference type="SAM" id="Phobius"/>
    </source>
</evidence>
<protein>
    <submittedName>
        <fullName evidence="3">Uncharacterized protein</fullName>
    </submittedName>
</protein>
<gene>
    <name evidence="3" type="ORF">TNIN_114101</name>
</gene>
<dbReference type="Proteomes" id="UP000886998">
    <property type="component" value="Unassembled WGS sequence"/>
</dbReference>
<organism evidence="3 4">
    <name type="scientific">Trichonephila inaurata madagascariensis</name>
    <dbReference type="NCBI Taxonomy" id="2747483"/>
    <lineage>
        <taxon>Eukaryota</taxon>
        <taxon>Metazoa</taxon>
        <taxon>Ecdysozoa</taxon>
        <taxon>Arthropoda</taxon>
        <taxon>Chelicerata</taxon>
        <taxon>Arachnida</taxon>
        <taxon>Araneae</taxon>
        <taxon>Araneomorphae</taxon>
        <taxon>Entelegynae</taxon>
        <taxon>Araneoidea</taxon>
        <taxon>Nephilidae</taxon>
        <taxon>Trichonephila</taxon>
        <taxon>Trichonephila inaurata</taxon>
    </lineage>
</organism>
<name>A0A8X7CKA8_9ARAC</name>
<dbReference type="EMBL" id="BMAV01018338">
    <property type="protein sequence ID" value="GFY70581.1"/>
    <property type="molecule type" value="Genomic_DNA"/>
</dbReference>